<dbReference type="OrthoDB" id="9812187at2"/>
<evidence type="ECO:0000256" key="2">
    <source>
        <dbReference type="ARBA" id="ARBA00022801"/>
    </source>
</evidence>
<dbReference type="CDD" id="cd17909">
    <property type="entry name" value="CheC_ClassI"/>
    <property type="match status" value="1"/>
</dbReference>
<dbReference type="InterPro" id="IPR050992">
    <property type="entry name" value="CheZ_family_phosphatases"/>
</dbReference>
<comment type="caution">
    <text evidence="4">The sequence shown here is derived from an EMBL/GenBank/DDBJ whole genome shotgun (WGS) entry which is preliminary data.</text>
</comment>
<feature type="domain" description="CheC-like protein" evidence="3">
    <location>
        <begin position="109"/>
        <end position="145"/>
    </location>
</feature>
<dbReference type="SUPFAM" id="SSF103039">
    <property type="entry name" value="CheC-like"/>
    <property type="match status" value="1"/>
</dbReference>
<name>A0A845R370_9CLOT</name>
<dbReference type="AlphaFoldDB" id="A0A845R370"/>
<reference evidence="4 5" key="1">
    <citation type="submission" date="2018-08" db="EMBL/GenBank/DDBJ databases">
        <title>Murine metabolic-syndrome-specific gut microbial biobank.</title>
        <authorList>
            <person name="Liu C."/>
        </authorList>
    </citation>
    <scope>NUCLEOTIDE SEQUENCE [LARGE SCALE GENOMIC DNA]</scope>
    <source>
        <strain evidence="4 5">583</strain>
    </source>
</reference>
<dbReference type="GO" id="GO:0006935">
    <property type="term" value="P:chemotaxis"/>
    <property type="evidence" value="ECO:0007669"/>
    <property type="project" value="UniProtKB-KW"/>
</dbReference>
<dbReference type="PANTHER" id="PTHR43693:SF1">
    <property type="entry name" value="PROTEIN PHOSPHATASE CHEZ"/>
    <property type="match status" value="1"/>
</dbReference>
<evidence type="ECO:0000256" key="1">
    <source>
        <dbReference type="ARBA" id="ARBA00022500"/>
    </source>
</evidence>
<dbReference type="InterPro" id="IPR007597">
    <property type="entry name" value="CheC"/>
</dbReference>
<dbReference type="RefSeq" id="WP_160198348.1">
    <property type="nucleotide sequence ID" value="NZ_QXXA01000016.1"/>
</dbReference>
<proteinExistence type="predicted"/>
<gene>
    <name evidence="4" type="ORF">D3Z33_13560</name>
</gene>
<accession>A0A845R370</accession>
<keyword evidence="2" id="KW-0378">Hydrolase</keyword>
<dbReference type="PANTHER" id="PTHR43693">
    <property type="entry name" value="PROTEIN PHOSPHATASE CHEZ"/>
    <property type="match status" value="1"/>
</dbReference>
<dbReference type="InterPro" id="IPR028976">
    <property type="entry name" value="CheC-like_sf"/>
</dbReference>
<feature type="domain" description="CheC-like protein" evidence="3">
    <location>
        <begin position="13"/>
        <end position="46"/>
    </location>
</feature>
<evidence type="ECO:0000259" key="3">
    <source>
        <dbReference type="Pfam" id="PF04509"/>
    </source>
</evidence>
<dbReference type="Gene3D" id="3.40.1550.10">
    <property type="entry name" value="CheC-like"/>
    <property type="match status" value="1"/>
</dbReference>
<keyword evidence="1" id="KW-0145">Chemotaxis</keyword>
<dbReference type="GO" id="GO:0016787">
    <property type="term" value="F:hydrolase activity"/>
    <property type="evidence" value="ECO:0007669"/>
    <property type="project" value="UniProtKB-KW"/>
</dbReference>
<dbReference type="EMBL" id="QXXA01000016">
    <property type="protein sequence ID" value="NBI07882.1"/>
    <property type="molecule type" value="Genomic_DNA"/>
</dbReference>
<dbReference type="Pfam" id="PF04509">
    <property type="entry name" value="CheC"/>
    <property type="match status" value="2"/>
</dbReference>
<evidence type="ECO:0000313" key="4">
    <source>
        <dbReference type="EMBL" id="NBI07882.1"/>
    </source>
</evidence>
<sequence length="204" mass="22184">MNLDINNLNNILLDVLKELGNIGAGNAATALAQMLNNKVDMDVPQVRLLNFSEVDSLIGGAENPVVGIYFCINGDIVGNIMFILDLESSKNLIEILLNKKKPDYDLNEFEISALSEVGNILASSYINCLAKMTNLNLKTSIPSISIDMAGAILSVPAIQFSYVSDKILFIETEFSENNKSITGNLLLIPDIDSFEILLENLGVS</sequence>
<dbReference type="Proteomes" id="UP000467132">
    <property type="component" value="Unassembled WGS sequence"/>
</dbReference>
<organism evidence="4 5">
    <name type="scientific">Senegalia massiliensis</name>
    <dbReference type="NCBI Taxonomy" id="1720316"/>
    <lineage>
        <taxon>Bacteria</taxon>
        <taxon>Bacillati</taxon>
        <taxon>Bacillota</taxon>
        <taxon>Clostridia</taxon>
        <taxon>Eubacteriales</taxon>
        <taxon>Clostridiaceae</taxon>
        <taxon>Senegalia</taxon>
    </lineage>
</organism>
<keyword evidence="5" id="KW-1185">Reference proteome</keyword>
<evidence type="ECO:0000313" key="5">
    <source>
        <dbReference type="Proteomes" id="UP000467132"/>
    </source>
</evidence>
<protein>
    <submittedName>
        <fullName evidence="4">Chemotaxis protein CheC</fullName>
    </submittedName>
</protein>